<name>A0A1Q1FRD9_ENTFL</name>
<dbReference type="Proteomes" id="UP000281488">
    <property type="component" value="Unassembled WGS sequence"/>
</dbReference>
<evidence type="ECO:0000313" key="5">
    <source>
        <dbReference type="Proteomes" id="UP000281488"/>
    </source>
</evidence>
<evidence type="ECO:0000313" key="6">
    <source>
        <dbReference type="Proteomes" id="UP000292223"/>
    </source>
</evidence>
<reference evidence="3 6" key="3">
    <citation type="submission" date="2019-02" db="EMBL/GenBank/DDBJ databases">
        <title>From farm to fork: dissemination of Tn554::fexA-optrA in linezolid-resistant Enterococcus faecalis clones from chicken feces and meat in Tunisia.</title>
        <authorList>
            <person name="Tedim A.P."/>
            <person name="Elghaieb H."/>
            <person name="Abbassi M.S."/>
            <person name="Novais C."/>
            <person name="Hassen A."/>
            <person name="Peixe L."/>
            <person name="Freitas A.R."/>
        </authorList>
    </citation>
    <scope>NUCLEOTIDE SEQUENCE [LARGE SCALE GENOMIC DNA]</scope>
    <source>
        <strain evidence="3 6">728T</strain>
    </source>
</reference>
<proteinExistence type="predicted"/>
<comment type="caution">
    <text evidence="3">The sequence shown here is derived from an EMBL/GenBank/DDBJ whole genome shotgun (WGS) entry which is preliminary data.</text>
</comment>
<reference evidence="1 4" key="1">
    <citation type="submission" date="2018-04" db="EMBL/GenBank/DDBJ databases">
        <authorList>
            <person name="Van Tyne D."/>
        </authorList>
    </citation>
    <scope>NUCLEOTIDE SEQUENCE [LARGE SCALE GENOMIC DNA]</scope>
    <source>
        <strain evidence="1 4">B2535</strain>
    </source>
</reference>
<reference evidence="2 5" key="2">
    <citation type="submission" date="2018-10" db="EMBL/GenBank/DDBJ databases">
        <title>Genotypes and phenotypes of Enterococci isolated from broiler chickens.</title>
        <authorList>
            <person name="Muhammad A.R."/>
            <person name="Diarra M.S."/>
        </authorList>
    </citation>
    <scope>NUCLEOTIDE SEQUENCE [LARGE SCALE GENOMIC DNA]</scope>
    <source>
        <strain evidence="2 5">LIT2 A36'</strain>
    </source>
</reference>
<dbReference type="EMBL" id="RKMZ01000003">
    <property type="protein sequence ID" value="ROX33596.1"/>
    <property type="molecule type" value="Genomic_DNA"/>
</dbReference>
<dbReference type="EMBL" id="SEWT01000005">
    <property type="protein sequence ID" value="RYU32533.1"/>
    <property type="molecule type" value="Genomic_DNA"/>
</dbReference>
<protein>
    <submittedName>
        <fullName evidence="3">Uncharacterized protein</fullName>
    </submittedName>
</protein>
<dbReference type="Proteomes" id="UP000292223">
    <property type="component" value="Unassembled WGS sequence"/>
</dbReference>
<evidence type="ECO:0000313" key="2">
    <source>
        <dbReference type="EMBL" id="ROX33596.1"/>
    </source>
</evidence>
<dbReference type="AlphaFoldDB" id="A0A1Q1FRD9"/>
<organism evidence="3 6">
    <name type="scientific">Enterococcus faecalis</name>
    <name type="common">Streptococcus faecalis</name>
    <dbReference type="NCBI Taxonomy" id="1351"/>
    <lineage>
        <taxon>Bacteria</taxon>
        <taxon>Bacillati</taxon>
        <taxon>Bacillota</taxon>
        <taxon>Bacilli</taxon>
        <taxon>Lactobacillales</taxon>
        <taxon>Enterococcaceae</taxon>
        <taxon>Enterococcus</taxon>
    </lineage>
</organism>
<sequence length="65" mass="7478">MLVESCFLANLITTKTAQETTISQLSTASNEVLVHFISHQRRNCSNRGMMFSFLFHILVVWHSHL</sequence>
<dbReference type="Proteomes" id="UP000244140">
    <property type="component" value="Unassembled WGS sequence"/>
</dbReference>
<dbReference type="EMBL" id="PZZH01000001">
    <property type="protein sequence ID" value="PTN76780.1"/>
    <property type="molecule type" value="Genomic_DNA"/>
</dbReference>
<evidence type="ECO:0000313" key="1">
    <source>
        <dbReference type="EMBL" id="PTN76780.1"/>
    </source>
</evidence>
<evidence type="ECO:0000313" key="4">
    <source>
        <dbReference type="Proteomes" id="UP000244140"/>
    </source>
</evidence>
<accession>A0A1Q1FRD9</accession>
<evidence type="ECO:0000313" key="3">
    <source>
        <dbReference type="EMBL" id="RYU32533.1"/>
    </source>
</evidence>
<gene>
    <name evidence="1" type="ORF">DAI13_03130</name>
    <name evidence="2" type="ORF">EGW16_08050</name>
    <name evidence="3" type="ORF">EU507_09165</name>
</gene>